<dbReference type="EMBL" id="BMFZ01000003">
    <property type="protein sequence ID" value="GGA38340.1"/>
    <property type="molecule type" value="Genomic_DNA"/>
</dbReference>
<sequence length="73" mass="8167">MDVKNLSQAHGLLQKIGELKREHDIVAAGGGLGVTVQSQYQDNEFVNAIRPHLLAELNKRIQAKQDHLKQLNK</sequence>
<dbReference type="RefSeq" id="WP_188471414.1">
    <property type="nucleotide sequence ID" value="NZ_BMFZ01000003.1"/>
</dbReference>
<evidence type="ECO:0000313" key="2">
    <source>
        <dbReference type="Proteomes" id="UP000627464"/>
    </source>
</evidence>
<name>A0ABQ1G7N3_9GAMM</name>
<accession>A0ABQ1G7N3</accession>
<proteinExistence type="predicted"/>
<keyword evidence="2" id="KW-1185">Reference proteome</keyword>
<protein>
    <submittedName>
        <fullName evidence="1">Uncharacterized protein</fullName>
    </submittedName>
</protein>
<reference evidence="2" key="1">
    <citation type="journal article" date="2019" name="Int. J. Syst. Evol. Microbiol.">
        <title>The Global Catalogue of Microorganisms (GCM) 10K type strain sequencing project: providing services to taxonomists for standard genome sequencing and annotation.</title>
        <authorList>
            <consortium name="The Broad Institute Genomics Platform"/>
            <consortium name="The Broad Institute Genome Sequencing Center for Infectious Disease"/>
            <person name="Wu L."/>
            <person name="Ma J."/>
        </authorList>
    </citation>
    <scope>NUCLEOTIDE SEQUENCE [LARGE SCALE GENOMIC DNA]</scope>
    <source>
        <strain evidence="2">CGMCC 1.12806</strain>
    </source>
</reference>
<dbReference type="Proteomes" id="UP000627464">
    <property type="component" value="Unassembled WGS sequence"/>
</dbReference>
<evidence type="ECO:0000313" key="1">
    <source>
        <dbReference type="EMBL" id="GGA38340.1"/>
    </source>
</evidence>
<comment type="caution">
    <text evidence="1">The sequence shown here is derived from an EMBL/GenBank/DDBJ whole genome shotgun (WGS) entry which is preliminary data.</text>
</comment>
<organism evidence="1 2">
    <name type="scientific">Hafnia psychrotolerans</name>
    <dbReference type="NCBI Taxonomy" id="1477018"/>
    <lineage>
        <taxon>Bacteria</taxon>
        <taxon>Pseudomonadati</taxon>
        <taxon>Pseudomonadota</taxon>
        <taxon>Gammaproteobacteria</taxon>
        <taxon>Enterobacterales</taxon>
        <taxon>Hafniaceae</taxon>
        <taxon>Hafnia</taxon>
    </lineage>
</organism>
<gene>
    <name evidence="1" type="ORF">GCM10011328_11470</name>
</gene>